<name>A0A5C6T0B9_FUSOC</name>
<comment type="caution">
    <text evidence="1">The sequence shown here is derived from an EMBL/GenBank/DDBJ whole genome shotgun (WGS) entry which is preliminary data.</text>
</comment>
<dbReference type="Proteomes" id="UP000321331">
    <property type="component" value="Unassembled WGS sequence"/>
</dbReference>
<dbReference type="SUPFAM" id="SSF56399">
    <property type="entry name" value="ADP-ribosylation"/>
    <property type="match status" value="1"/>
</dbReference>
<organism evidence="1 2">
    <name type="scientific">Fusarium oxysporum f. sp. cubense</name>
    <dbReference type="NCBI Taxonomy" id="61366"/>
    <lineage>
        <taxon>Eukaryota</taxon>
        <taxon>Fungi</taxon>
        <taxon>Dikarya</taxon>
        <taxon>Ascomycota</taxon>
        <taxon>Pezizomycotina</taxon>
        <taxon>Sordariomycetes</taxon>
        <taxon>Hypocreomycetidae</taxon>
        <taxon>Hypocreales</taxon>
        <taxon>Nectriaceae</taxon>
        <taxon>Fusarium</taxon>
        <taxon>Fusarium oxysporum species complex</taxon>
    </lineage>
</organism>
<dbReference type="AlphaFoldDB" id="A0A5C6T0B9"/>
<dbReference type="EMBL" id="VMNF01000007">
    <property type="protein sequence ID" value="TXC03864.1"/>
    <property type="molecule type" value="Genomic_DNA"/>
</dbReference>
<evidence type="ECO:0000313" key="1">
    <source>
        <dbReference type="EMBL" id="TXC03864.1"/>
    </source>
</evidence>
<proteinExistence type="predicted"/>
<evidence type="ECO:0000313" key="2">
    <source>
        <dbReference type="Proteomes" id="UP000321331"/>
    </source>
</evidence>
<gene>
    <name evidence="1" type="ORF">FocTR4_00000342</name>
</gene>
<sequence>MPNCSFCGILRNSFRLSKSEADDYAVSINPGSWLHAIFLCQVASNRPQRMRSTCPYRTAPDTGYDSVEAVLFRDGGIVNYPEMVVHRDDAIIPVAVIMYERFPFIE</sequence>
<accession>A0A5C6T0B9</accession>
<protein>
    <submittedName>
        <fullName evidence="1">Uncharacterized protein</fullName>
    </submittedName>
</protein>
<reference evidence="1 2" key="1">
    <citation type="submission" date="2019-07" db="EMBL/GenBank/DDBJ databases">
        <title>The First High-Quality Draft Genome Sequence of the Causal Agent of the Current Panama Disease Epidemic.</title>
        <authorList>
            <person name="Warmington R.J."/>
            <person name="Kay W."/>
            <person name="Jeffries A."/>
            <person name="Bebber D."/>
            <person name="Moore K."/>
            <person name="Studholme D.J."/>
        </authorList>
    </citation>
    <scope>NUCLEOTIDE SEQUENCE [LARGE SCALE GENOMIC DNA]</scope>
    <source>
        <strain evidence="1 2">TR4</strain>
    </source>
</reference>
<dbReference type="Gene3D" id="3.90.228.10">
    <property type="match status" value="1"/>
</dbReference>